<dbReference type="Pfam" id="PF02221">
    <property type="entry name" value="E1_DerP2_DerF2"/>
    <property type="match status" value="1"/>
</dbReference>
<dbReference type="OrthoDB" id="6489092at2759"/>
<gene>
    <name evidence="3" type="ORF">DSTB1V02_LOCUS11308</name>
</gene>
<dbReference type="EMBL" id="LR903142">
    <property type="protein sequence ID" value="CAD7251542.1"/>
    <property type="molecule type" value="Genomic_DNA"/>
</dbReference>
<evidence type="ECO:0000259" key="2">
    <source>
        <dbReference type="Pfam" id="PF02221"/>
    </source>
</evidence>
<keyword evidence="4" id="KW-1185">Reference proteome</keyword>
<organism evidence="3">
    <name type="scientific">Darwinula stevensoni</name>
    <dbReference type="NCBI Taxonomy" id="69355"/>
    <lineage>
        <taxon>Eukaryota</taxon>
        <taxon>Metazoa</taxon>
        <taxon>Ecdysozoa</taxon>
        <taxon>Arthropoda</taxon>
        <taxon>Crustacea</taxon>
        <taxon>Oligostraca</taxon>
        <taxon>Ostracoda</taxon>
        <taxon>Podocopa</taxon>
        <taxon>Podocopida</taxon>
        <taxon>Darwinulocopina</taxon>
        <taxon>Darwinuloidea</taxon>
        <taxon>Darwinulidae</taxon>
        <taxon>Darwinula</taxon>
    </lineage>
</organism>
<dbReference type="Proteomes" id="UP000677054">
    <property type="component" value="Unassembled WGS sequence"/>
</dbReference>
<evidence type="ECO:0000313" key="3">
    <source>
        <dbReference type="EMBL" id="CAD7251542.1"/>
    </source>
</evidence>
<feature type="signal peptide" evidence="1">
    <location>
        <begin position="1"/>
        <end position="16"/>
    </location>
</feature>
<accession>A0A7R9AC98</accession>
<evidence type="ECO:0000256" key="1">
    <source>
        <dbReference type="SAM" id="SignalP"/>
    </source>
</evidence>
<dbReference type="SUPFAM" id="SSF81296">
    <property type="entry name" value="E set domains"/>
    <property type="match status" value="1"/>
</dbReference>
<keyword evidence="1" id="KW-0732">Signal</keyword>
<feature type="chain" id="PRO_5036209803" description="MD-2-related lipid-recognition domain-containing protein" evidence="1">
    <location>
        <begin position="17"/>
        <end position="143"/>
    </location>
</feature>
<dbReference type="EMBL" id="CAJPEV010003625">
    <property type="protein sequence ID" value="CAG0900175.1"/>
    <property type="molecule type" value="Genomic_DNA"/>
</dbReference>
<dbReference type="InterPro" id="IPR014756">
    <property type="entry name" value="Ig_E-set"/>
</dbReference>
<dbReference type="Gene3D" id="2.60.40.770">
    <property type="match status" value="1"/>
</dbReference>
<dbReference type="InterPro" id="IPR003172">
    <property type="entry name" value="ML_dom"/>
</dbReference>
<sequence>MKAFIVLCCCIATTLATTGWTSCGGTSTNNQLEISGCAQTPCNVAPGDHITITATFTSVEKINSISYCETFAGEVSNKLEPFALIVVAGTELDITQQLGIDSDGCQHLTTGNCPIQNGENLVYHTPATIIDIPGVSGVSQYEA</sequence>
<proteinExistence type="predicted"/>
<dbReference type="AlphaFoldDB" id="A0A7R9AC98"/>
<reference evidence="3" key="1">
    <citation type="submission" date="2020-11" db="EMBL/GenBank/DDBJ databases">
        <authorList>
            <person name="Tran Van P."/>
        </authorList>
    </citation>
    <scope>NUCLEOTIDE SEQUENCE</scope>
</reference>
<feature type="domain" description="MD-2-related lipid-recognition" evidence="2">
    <location>
        <begin position="20"/>
        <end position="128"/>
    </location>
</feature>
<name>A0A7R9AC98_9CRUS</name>
<protein>
    <recommendedName>
        <fullName evidence="2">MD-2-related lipid-recognition domain-containing protein</fullName>
    </recommendedName>
</protein>
<evidence type="ECO:0000313" key="4">
    <source>
        <dbReference type="Proteomes" id="UP000677054"/>
    </source>
</evidence>
<dbReference type="PROSITE" id="PS51257">
    <property type="entry name" value="PROKAR_LIPOPROTEIN"/>
    <property type="match status" value="1"/>
</dbReference>